<sequence>MSSPTSGKSWIWHPDWMESNEVSAGAFVHFRKSITLHERPTSPIYIQISADTRYKLYINDCLVSSGPVKGDQHMWFYDELDIEPYLRLGCNYFSIRVLRFYYASQYATSFPRLPYAGLFICNVGDHSRLGINLQSDATWETAIDTSTILPVNNAEDEFLHIFETVDKRNDLKLMWVPARVLKFPSSHGLSTPWKLTQRMIDTLDRKPSYFEELHNISSKVCKEHWQRILLRQGNVEHDAILRLPAGTVHHVELGCKNHLTASLTFRFSRPTSGGSKIRITYSECYEDTPEYVPYLRCKSNRRDITKKLIGPADEYIFGGMSSASASLHYHKNEKEQEHFSPFHFRTLRYIALDIHVDPSSDLIMHGIDLVETHYPLQVLAQFNVGDNGQATLYHELFETSVRTLRNCMHDCYEDCPFYEQLQYAMDVRSSAIFTYCISGDDKLARQAIIQLHNSFSPSIGLTASRAPSHQTQIIPHFSLFWICMVVDHFLYFNDVEFSRQFLPVCCAIFETFARRIDPALGLIRTSDPEVPQWDFVDWTESWRPMGIPPAALHTGYQTYTNSLYAYSLKLFATLLKAMGQNGTAESYQTRAGSTVMAIKKYCFNGQYFTDGLAAIKGSYNDLSQTNQVWAVLCGATSGTQGRQILHDCLTSEKFAPASTAMSFYVLRAMSMVGGRVYNQHFHSFWEPWRKQLSLGMTTWLEDTVSQRSDCHAWGSAPLYEFLAEVAGVRPRLPGWQAVTFQPRVSLFSQLDAMIPLCTKDGATVAHVRWVKDGDLVRLSFFLKTMGSAKSSTIHLHVVLPDGQRQISDVSTGELLEFSVSQRKMQDIETLWVSGSNDVVEEGRNGHSFVS</sequence>
<dbReference type="GO" id="GO:0005975">
    <property type="term" value="P:carbohydrate metabolic process"/>
    <property type="evidence" value="ECO:0007669"/>
    <property type="project" value="InterPro"/>
</dbReference>
<dbReference type="RefSeq" id="XP_016215790.1">
    <property type="nucleotide sequence ID" value="XM_016356267.1"/>
</dbReference>
<dbReference type="HOGENOM" id="CLU_009782_0_0_1"/>
<feature type="domain" description="Alpha-L-rhamnosidase six-hairpin glycosidase" evidence="1">
    <location>
        <begin position="392"/>
        <end position="718"/>
    </location>
</feature>
<dbReference type="InParanoid" id="A0A0D1XT82"/>
<dbReference type="AlphaFoldDB" id="A0A0D1XT82"/>
<evidence type="ECO:0000313" key="3">
    <source>
        <dbReference type="Proteomes" id="UP000053259"/>
    </source>
</evidence>
<accession>A0A0D1XT82</accession>
<dbReference type="Proteomes" id="UP000053259">
    <property type="component" value="Unassembled WGS sequence"/>
</dbReference>
<dbReference type="Pfam" id="PF17389">
    <property type="entry name" value="Bac_rhamnosid6H"/>
    <property type="match status" value="1"/>
</dbReference>
<evidence type="ECO:0000259" key="1">
    <source>
        <dbReference type="Pfam" id="PF17389"/>
    </source>
</evidence>
<dbReference type="PANTHER" id="PTHR34987:SF2">
    <property type="entry name" value="B, PUTATIVE (AFU_ORTHOLOGUE AFUA_7G05040)-RELATED"/>
    <property type="match status" value="1"/>
</dbReference>
<dbReference type="VEuPathDB" id="FungiDB:PV09_03114"/>
<dbReference type="Gene3D" id="1.50.10.10">
    <property type="match status" value="1"/>
</dbReference>
<dbReference type="InterPro" id="IPR035396">
    <property type="entry name" value="Bac_rhamnosid6H"/>
</dbReference>
<dbReference type="InterPro" id="IPR012341">
    <property type="entry name" value="6hp_glycosidase-like_sf"/>
</dbReference>
<name>A0A0D1XT82_9PEZI</name>
<dbReference type="GO" id="GO:0003824">
    <property type="term" value="F:catalytic activity"/>
    <property type="evidence" value="ECO:0007669"/>
    <property type="project" value="UniProtKB-ARBA"/>
</dbReference>
<dbReference type="InterPro" id="IPR008928">
    <property type="entry name" value="6-hairpin_glycosidase_sf"/>
</dbReference>
<proteinExistence type="predicted"/>
<keyword evidence="3" id="KW-1185">Reference proteome</keyword>
<evidence type="ECO:0000313" key="2">
    <source>
        <dbReference type="EMBL" id="KIW05921.1"/>
    </source>
</evidence>
<organism evidence="2 3">
    <name type="scientific">Verruconis gallopava</name>
    <dbReference type="NCBI Taxonomy" id="253628"/>
    <lineage>
        <taxon>Eukaryota</taxon>
        <taxon>Fungi</taxon>
        <taxon>Dikarya</taxon>
        <taxon>Ascomycota</taxon>
        <taxon>Pezizomycotina</taxon>
        <taxon>Dothideomycetes</taxon>
        <taxon>Pleosporomycetidae</taxon>
        <taxon>Venturiales</taxon>
        <taxon>Sympoventuriaceae</taxon>
        <taxon>Verruconis</taxon>
    </lineage>
</organism>
<dbReference type="EMBL" id="KN847536">
    <property type="protein sequence ID" value="KIW05921.1"/>
    <property type="molecule type" value="Genomic_DNA"/>
</dbReference>
<dbReference type="SUPFAM" id="SSF48208">
    <property type="entry name" value="Six-hairpin glycosidases"/>
    <property type="match status" value="1"/>
</dbReference>
<dbReference type="PANTHER" id="PTHR34987">
    <property type="entry name" value="C, PUTATIVE (AFU_ORTHOLOGUE AFUA_3G02880)-RELATED"/>
    <property type="match status" value="1"/>
</dbReference>
<dbReference type="STRING" id="253628.A0A0D1XT82"/>
<protein>
    <recommendedName>
        <fullName evidence="1">Alpha-L-rhamnosidase six-hairpin glycosidase domain-containing protein</fullName>
    </recommendedName>
</protein>
<dbReference type="Gene3D" id="2.60.420.10">
    <property type="entry name" value="Maltose phosphorylase, domain 3"/>
    <property type="match status" value="1"/>
</dbReference>
<dbReference type="OrthoDB" id="6503935at2759"/>
<dbReference type="Gene3D" id="2.60.120.260">
    <property type="entry name" value="Galactose-binding domain-like"/>
    <property type="match status" value="1"/>
</dbReference>
<dbReference type="GeneID" id="27311087"/>
<reference evidence="2 3" key="1">
    <citation type="submission" date="2015-01" db="EMBL/GenBank/DDBJ databases">
        <title>The Genome Sequence of Ochroconis gallopava CBS43764.</title>
        <authorList>
            <consortium name="The Broad Institute Genomics Platform"/>
            <person name="Cuomo C."/>
            <person name="de Hoog S."/>
            <person name="Gorbushina A."/>
            <person name="Stielow B."/>
            <person name="Teixiera M."/>
            <person name="Abouelleil A."/>
            <person name="Chapman S.B."/>
            <person name="Priest M."/>
            <person name="Young S.K."/>
            <person name="Wortman J."/>
            <person name="Nusbaum C."/>
            <person name="Birren B."/>
        </authorList>
    </citation>
    <scope>NUCLEOTIDE SEQUENCE [LARGE SCALE GENOMIC DNA]</scope>
    <source>
        <strain evidence="2 3">CBS 43764</strain>
    </source>
</reference>
<gene>
    <name evidence="2" type="ORF">PV09_03114</name>
</gene>